<dbReference type="InterPro" id="IPR040198">
    <property type="entry name" value="Fido_containing"/>
</dbReference>
<dbReference type="Gene3D" id="1.10.3290.10">
    <property type="entry name" value="Fido-like domain"/>
    <property type="match status" value="1"/>
</dbReference>
<dbReference type="InterPro" id="IPR003812">
    <property type="entry name" value="Fido"/>
</dbReference>
<protein>
    <submittedName>
        <fullName evidence="6">Fic family protein</fullName>
    </submittedName>
</protein>
<dbReference type="Pfam" id="PF13443">
    <property type="entry name" value="HTH_26"/>
    <property type="match status" value="1"/>
</dbReference>
<keyword evidence="2" id="KW-0067">ATP-binding</keyword>
<dbReference type="GO" id="GO:0003677">
    <property type="term" value="F:DNA binding"/>
    <property type="evidence" value="ECO:0007669"/>
    <property type="project" value="InterPro"/>
</dbReference>
<sequence length="307" mass="35851">MNFKQYLEERGIGLSDLSKACDIPYTTLYNGVEKPSSIRSENLKKIANYFNVSMDEVYKMLGDVQEKTLLSVLQEQKTSKLKGNLYHITQILFAYNTNRIEGSQLSEEDTRYIFETNTLINQQSSANVDDIVETANHFYLFDKMIDQAQDLLTENMIKKYHEILKNGTSDARLDWFNVGEYKALPNEVGGKETTLPKDVAKDMKKLLHWYNGLAHVEIDAILEFHYQFETIHPFQDGNGRIGRIIMFKECLKHAIIPFIIEDEYKAYYYRGLSEYKNEKGFLVDTCLMMQDRYREMVWKFLGDVIVP</sequence>
<feature type="domain" description="HTH cro/C1-type" evidence="4">
    <location>
        <begin position="3"/>
        <end position="57"/>
    </location>
</feature>
<dbReference type="InterPro" id="IPR001387">
    <property type="entry name" value="Cro/C1-type_HTH"/>
</dbReference>
<dbReference type="SMART" id="SM00530">
    <property type="entry name" value="HTH_XRE"/>
    <property type="match status" value="1"/>
</dbReference>
<dbReference type="PANTHER" id="PTHR13504">
    <property type="entry name" value="FIDO DOMAIN-CONTAINING PROTEIN DDB_G0283145"/>
    <property type="match status" value="1"/>
</dbReference>
<dbReference type="EMBL" id="CP058649">
    <property type="protein sequence ID" value="QUI21814.1"/>
    <property type="molecule type" value="Genomic_DNA"/>
</dbReference>
<keyword evidence="2" id="KW-0547">Nucleotide-binding</keyword>
<dbReference type="SUPFAM" id="SSF47413">
    <property type="entry name" value="lambda repressor-like DNA-binding domains"/>
    <property type="match status" value="1"/>
</dbReference>
<dbReference type="PROSITE" id="PS50943">
    <property type="entry name" value="HTH_CROC1"/>
    <property type="match status" value="1"/>
</dbReference>
<dbReference type="Gene3D" id="1.10.260.40">
    <property type="entry name" value="lambda repressor-like DNA-binding domains"/>
    <property type="match status" value="1"/>
</dbReference>
<evidence type="ECO:0000256" key="3">
    <source>
        <dbReference type="PIRSR" id="PIRSR640198-3"/>
    </source>
</evidence>
<feature type="binding site" evidence="2">
    <location>
        <begin position="236"/>
        <end position="243"/>
    </location>
    <ligand>
        <name>ATP</name>
        <dbReference type="ChEBI" id="CHEBI:30616"/>
    </ligand>
</feature>
<evidence type="ECO:0000313" key="6">
    <source>
        <dbReference type="EMBL" id="QUI21814.1"/>
    </source>
</evidence>
<organism evidence="6 7">
    <name type="scientific">Vallitalea pronyensis</name>
    <dbReference type="NCBI Taxonomy" id="1348613"/>
    <lineage>
        <taxon>Bacteria</taxon>
        <taxon>Bacillati</taxon>
        <taxon>Bacillota</taxon>
        <taxon>Clostridia</taxon>
        <taxon>Lachnospirales</taxon>
        <taxon>Vallitaleaceae</taxon>
        <taxon>Vallitalea</taxon>
    </lineage>
</organism>
<evidence type="ECO:0000256" key="2">
    <source>
        <dbReference type="PIRSR" id="PIRSR640198-2"/>
    </source>
</evidence>
<dbReference type="CDD" id="cd00093">
    <property type="entry name" value="HTH_XRE"/>
    <property type="match status" value="1"/>
</dbReference>
<dbReference type="PROSITE" id="PS51459">
    <property type="entry name" value="FIDO"/>
    <property type="match status" value="1"/>
</dbReference>
<dbReference type="Pfam" id="PF02661">
    <property type="entry name" value="Fic"/>
    <property type="match status" value="1"/>
</dbReference>
<dbReference type="InterPro" id="IPR036597">
    <property type="entry name" value="Fido-like_dom_sf"/>
</dbReference>
<proteinExistence type="predicted"/>
<evidence type="ECO:0000256" key="1">
    <source>
        <dbReference type="PIRSR" id="PIRSR640198-1"/>
    </source>
</evidence>
<dbReference type="Proteomes" id="UP000683246">
    <property type="component" value="Chromosome"/>
</dbReference>
<gene>
    <name evidence="6" type="ORF">HZI73_05670</name>
</gene>
<evidence type="ECO:0000259" key="5">
    <source>
        <dbReference type="PROSITE" id="PS51459"/>
    </source>
</evidence>
<dbReference type="PANTHER" id="PTHR13504:SF38">
    <property type="entry name" value="FIDO DOMAIN-CONTAINING PROTEIN"/>
    <property type="match status" value="1"/>
</dbReference>
<evidence type="ECO:0000313" key="7">
    <source>
        <dbReference type="Proteomes" id="UP000683246"/>
    </source>
</evidence>
<dbReference type="InterPro" id="IPR010982">
    <property type="entry name" value="Lambda_DNA-bd_dom_sf"/>
</dbReference>
<dbReference type="AlphaFoldDB" id="A0A8J8MHQ4"/>
<feature type="active site" evidence="1">
    <location>
        <position position="232"/>
    </location>
</feature>
<feature type="domain" description="Fido" evidence="5">
    <location>
        <begin position="152"/>
        <end position="291"/>
    </location>
</feature>
<evidence type="ECO:0000259" key="4">
    <source>
        <dbReference type="PROSITE" id="PS50943"/>
    </source>
</evidence>
<accession>A0A8J8MHQ4</accession>
<name>A0A8J8MHQ4_9FIRM</name>
<keyword evidence="7" id="KW-1185">Reference proteome</keyword>
<reference evidence="6" key="1">
    <citation type="submission" date="2020-07" db="EMBL/GenBank/DDBJ databases">
        <title>Vallitalea pronyensis genome.</title>
        <authorList>
            <person name="Postec A."/>
        </authorList>
    </citation>
    <scope>NUCLEOTIDE SEQUENCE</scope>
    <source>
        <strain evidence="6">FatNI3</strain>
    </source>
</reference>
<dbReference type="GO" id="GO:0005524">
    <property type="term" value="F:ATP binding"/>
    <property type="evidence" value="ECO:0007669"/>
    <property type="project" value="UniProtKB-KW"/>
</dbReference>
<dbReference type="KEGG" id="vpy:HZI73_05670"/>
<feature type="binding site" evidence="2">
    <location>
        <begin position="268"/>
        <end position="269"/>
    </location>
    <ligand>
        <name>ATP</name>
        <dbReference type="ChEBI" id="CHEBI:30616"/>
    </ligand>
</feature>
<dbReference type="SUPFAM" id="SSF140931">
    <property type="entry name" value="Fic-like"/>
    <property type="match status" value="1"/>
</dbReference>
<feature type="site" description="Important for autoinhibition of adenylyltransferase activity" evidence="3">
    <location>
        <position position="101"/>
    </location>
</feature>
<dbReference type="RefSeq" id="WP_212697284.1">
    <property type="nucleotide sequence ID" value="NZ_CP058649.1"/>
</dbReference>